<evidence type="ECO:0000256" key="1">
    <source>
        <dbReference type="SAM" id="MobiDB-lite"/>
    </source>
</evidence>
<evidence type="ECO:0000313" key="3">
    <source>
        <dbReference type="Proteomes" id="UP001307889"/>
    </source>
</evidence>
<evidence type="ECO:0000313" key="2">
    <source>
        <dbReference type="EMBL" id="BES87976.1"/>
    </source>
</evidence>
<feature type="compositionally biased region" description="Basic residues" evidence="1">
    <location>
        <begin position="45"/>
        <end position="62"/>
    </location>
</feature>
<name>A0ABN7AAT0_9HEMI</name>
<sequence length="110" mass="12332">MTGVTPLFSDSARKCSNSKSTRGPGLCQRGFLVFSKLHETRVKASKKGNHLSCSKGRRRQRPGRMCEEVRLQSSGPGPIQLLLTIAENRNNSTRQRQAEKACTRKKGFWL</sequence>
<proteinExistence type="predicted"/>
<gene>
    <name evidence="2" type="ORF">NTJ_00782</name>
</gene>
<protein>
    <submittedName>
        <fullName evidence="2">Uncharacterized protein</fullName>
    </submittedName>
</protein>
<dbReference type="EMBL" id="AP028909">
    <property type="protein sequence ID" value="BES87976.1"/>
    <property type="molecule type" value="Genomic_DNA"/>
</dbReference>
<keyword evidence="3" id="KW-1185">Reference proteome</keyword>
<feature type="region of interest" description="Disordered" evidence="1">
    <location>
        <begin position="1"/>
        <end position="23"/>
    </location>
</feature>
<feature type="region of interest" description="Disordered" evidence="1">
    <location>
        <begin position="45"/>
        <end position="71"/>
    </location>
</feature>
<accession>A0ABN7AAT0</accession>
<reference evidence="2 3" key="1">
    <citation type="submission" date="2023-09" db="EMBL/GenBank/DDBJ databases">
        <title>Nesidiocoris tenuis whole genome shotgun sequence.</title>
        <authorList>
            <person name="Shibata T."/>
            <person name="Shimoda M."/>
            <person name="Kobayashi T."/>
            <person name="Uehara T."/>
        </authorList>
    </citation>
    <scope>NUCLEOTIDE SEQUENCE [LARGE SCALE GENOMIC DNA]</scope>
    <source>
        <strain evidence="2 3">Japan</strain>
    </source>
</reference>
<organism evidence="2 3">
    <name type="scientific">Nesidiocoris tenuis</name>
    <dbReference type="NCBI Taxonomy" id="355587"/>
    <lineage>
        <taxon>Eukaryota</taxon>
        <taxon>Metazoa</taxon>
        <taxon>Ecdysozoa</taxon>
        <taxon>Arthropoda</taxon>
        <taxon>Hexapoda</taxon>
        <taxon>Insecta</taxon>
        <taxon>Pterygota</taxon>
        <taxon>Neoptera</taxon>
        <taxon>Paraneoptera</taxon>
        <taxon>Hemiptera</taxon>
        <taxon>Heteroptera</taxon>
        <taxon>Panheteroptera</taxon>
        <taxon>Cimicomorpha</taxon>
        <taxon>Miridae</taxon>
        <taxon>Dicyphina</taxon>
        <taxon>Nesidiocoris</taxon>
    </lineage>
</organism>
<dbReference type="Proteomes" id="UP001307889">
    <property type="component" value="Chromosome 1"/>
</dbReference>